<feature type="compositionally biased region" description="Polar residues" evidence="4">
    <location>
        <begin position="218"/>
        <end position="236"/>
    </location>
</feature>
<feature type="region of interest" description="Disordered" evidence="4">
    <location>
        <begin position="183"/>
        <end position="279"/>
    </location>
</feature>
<evidence type="ECO:0000313" key="8">
    <source>
        <dbReference type="RefSeq" id="XP_011501025.1"/>
    </source>
</evidence>
<dbReference type="GeneID" id="105364713"/>
<dbReference type="InterPro" id="IPR042178">
    <property type="entry name" value="Serpin_sf_1"/>
</dbReference>
<dbReference type="Pfam" id="PF00079">
    <property type="entry name" value="Serpin"/>
    <property type="match status" value="1"/>
</dbReference>
<dbReference type="InterPro" id="IPR036186">
    <property type="entry name" value="Serpin_sf"/>
</dbReference>
<feature type="compositionally biased region" description="Low complexity" evidence="4">
    <location>
        <begin position="237"/>
        <end position="279"/>
    </location>
</feature>
<evidence type="ECO:0000256" key="5">
    <source>
        <dbReference type="SAM" id="Phobius"/>
    </source>
</evidence>
<dbReference type="Proteomes" id="UP000695007">
    <property type="component" value="Unplaced"/>
</dbReference>
<dbReference type="InterPro" id="IPR023796">
    <property type="entry name" value="Serpin_dom"/>
</dbReference>
<evidence type="ECO:0000259" key="6">
    <source>
        <dbReference type="SMART" id="SM00093"/>
    </source>
</evidence>
<dbReference type="InterPro" id="IPR000215">
    <property type="entry name" value="Serpin_fam"/>
</dbReference>
<evidence type="ECO:0000256" key="2">
    <source>
        <dbReference type="ARBA" id="ARBA00022900"/>
    </source>
</evidence>
<feature type="compositionally biased region" description="Low complexity" evidence="4">
    <location>
        <begin position="185"/>
        <end position="205"/>
    </location>
</feature>
<keyword evidence="1" id="KW-0646">Protease inhibitor</keyword>
<dbReference type="InterPro" id="IPR023795">
    <property type="entry name" value="Serpin_CS"/>
</dbReference>
<dbReference type="RefSeq" id="XP_011501025.1">
    <property type="nucleotide sequence ID" value="XM_011502723.1"/>
</dbReference>
<evidence type="ECO:0000256" key="1">
    <source>
        <dbReference type="ARBA" id="ARBA00022690"/>
    </source>
</evidence>
<dbReference type="SUPFAM" id="SSF56574">
    <property type="entry name" value="Serpins"/>
    <property type="match status" value="2"/>
</dbReference>
<feature type="domain" description="Serpin" evidence="6">
    <location>
        <begin position="66"/>
        <end position="601"/>
    </location>
</feature>
<feature type="transmembrane region" description="Helical" evidence="5">
    <location>
        <begin position="9"/>
        <end position="30"/>
    </location>
</feature>
<dbReference type="PROSITE" id="PS51257">
    <property type="entry name" value="PROKAR_LIPOPROTEIN"/>
    <property type="match status" value="1"/>
</dbReference>
<dbReference type="GO" id="GO:0004867">
    <property type="term" value="F:serine-type endopeptidase inhibitor activity"/>
    <property type="evidence" value="ECO:0007669"/>
    <property type="project" value="UniProtKB-KW"/>
</dbReference>
<evidence type="ECO:0000313" key="7">
    <source>
        <dbReference type="Proteomes" id="UP000695007"/>
    </source>
</evidence>
<dbReference type="AlphaFoldDB" id="A0AAJ6YN07"/>
<sequence length="607" mass="66678">MADNASRSINFFITGYILLSCPLLFTAAHYQNLQPHYQPWYRPRLLPLPPRRAIDLMSDIINELGIRILQQYLDNGNVAFSPAGVGFIMAALYEGSSSRSRQQIIDSLGMPRDKNAVRVGMRDIHRRLRTYLNPDGFLGGLNLNRENTSLRGEYEDILRFYGFDLSVDLSDFDANSTSNFGLKGSSTSTMSPTTTPDTQTTSLPPESTIFPTDAPIAKTNQPGTTTSPSVVTMLPNTDTSTTMGTTTGTVMSSSVSQSDEAEGAATTLPVTTSTTTQATTTEAALPTTTMAPDVALISTTTSPLNLAEATTLVVEDIATVAAPTAIPSAPVRRRSADRRRRSSDAYFTAIPDDGLWMQDLDIWADQVSLPENSHDVVDLQFLVNGCEVANVPASSYTAVLPFAYFPSLKAAVLEFPLDNPRYNVMLFLPTERVDTGRLARELSGHSLRLLRRRLQGTWVHATIPSFMLRGFVTLTPYLQRLGIKDVFEPRLADLSPMTPDLGVYARDVQQSIAVNIRNYMKEDAGGNGTQTSNGDPLLGKPQLILPPRRDDYRFQRPVFILADGLLDRVGFVSFSVDHPFLYFIIDDETSASLIAGRIDDPLNSRIL</sequence>
<evidence type="ECO:0000256" key="4">
    <source>
        <dbReference type="SAM" id="MobiDB-lite"/>
    </source>
</evidence>
<keyword evidence="5" id="KW-0812">Transmembrane</keyword>
<dbReference type="PROSITE" id="PS00284">
    <property type="entry name" value="SERPIN"/>
    <property type="match status" value="1"/>
</dbReference>
<accession>A0AAJ6YN07</accession>
<comment type="similarity">
    <text evidence="3">Belongs to the serpin family.</text>
</comment>
<keyword evidence="2" id="KW-0722">Serine protease inhibitor</keyword>
<keyword evidence="7" id="KW-1185">Reference proteome</keyword>
<dbReference type="SMART" id="SM00093">
    <property type="entry name" value="SERPIN"/>
    <property type="match status" value="1"/>
</dbReference>
<gene>
    <name evidence="8" type="primary">LOC105364713</name>
</gene>
<protein>
    <submittedName>
        <fullName evidence="8">Uncharacterized protein LOC105364713</fullName>
    </submittedName>
</protein>
<dbReference type="GO" id="GO:0005615">
    <property type="term" value="C:extracellular space"/>
    <property type="evidence" value="ECO:0007669"/>
    <property type="project" value="InterPro"/>
</dbReference>
<name>A0AAJ6YN07_9HYME</name>
<keyword evidence="5" id="KW-1133">Transmembrane helix</keyword>
<dbReference type="KEGG" id="csol:105364713"/>
<dbReference type="Gene3D" id="2.30.39.10">
    <property type="entry name" value="Alpha-1-antitrypsin, domain 1"/>
    <property type="match status" value="2"/>
</dbReference>
<evidence type="ECO:0000256" key="3">
    <source>
        <dbReference type="RuleBase" id="RU000411"/>
    </source>
</evidence>
<organism evidence="7 8">
    <name type="scientific">Ceratosolen solmsi marchali</name>
    <dbReference type="NCBI Taxonomy" id="326594"/>
    <lineage>
        <taxon>Eukaryota</taxon>
        <taxon>Metazoa</taxon>
        <taxon>Ecdysozoa</taxon>
        <taxon>Arthropoda</taxon>
        <taxon>Hexapoda</taxon>
        <taxon>Insecta</taxon>
        <taxon>Pterygota</taxon>
        <taxon>Neoptera</taxon>
        <taxon>Endopterygota</taxon>
        <taxon>Hymenoptera</taxon>
        <taxon>Apocrita</taxon>
        <taxon>Proctotrupomorpha</taxon>
        <taxon>Chalcidoidea</taxon>
        <taxon>Agaonidae</taxon>
        <taxon>Agaoninae</taxon>
        <taxon>Ceratosolen</taxon>
    </lineage>
</organism>
<dbReference type="InterPro" id="IPR042185">
    <property type="entry name" value="Serpin_sf_2"/>
</dbReference>
<dbReference type="PANTHER" id="PTHR11461:SF130">
    <property type="entry name" value="SERPIN 85F"/>
    <property type="match status" value="1"/>
</dbReference>
<dbReference type="PANTHER" id="PTHR11461">
    <property type="entry name" value="SERINE PROTEASE INHIBITOR, SERPIN"/>
    <property type="match status" value="1"/>
</dbReference>
<dbReference type="Gene3D" id="3.30.497.10">
    <property type="entry name" value="Antithrombin, subunit I, domain 2"/>
    <property type="match status" value="1"/>
</dbReference>
<reference evidence="8" key="1">
    <citation type="submission" date="2025-08" db="UniProtKB">
        <authorList>
            <consortium name="RefSeq"/>
        </authorList>
    </citation>
    <scope>IDENTIFICATION</scope>
</reference>
<proteinExistence type="inferred from homology"/>
<keyword evidence="5" id="KW-0472">Membrane</keyword>